<sequence>MSMPRSVDEILKHADELAARFEDYEPRASDELNADAVTRLRGAVAERSTAERHMLEAIKGAREAGLSWAAIGGLVGTSGEAARQRYANRVA</sequence>
<name>A0A0A0JHY6_9MICO</name>
<proteinExistence type="predicted"/>
<accession>A0A0A0JHY6</accession>
<reference evidence="1 2" key="1">
    <citation type="submission" date="2013-08" db="EMBL/GenBank/DDBJ databases">
        <title>The genome sequence of Knoellia aerolata.</title>
        <authorList>
            <person name="Zhu W."/>
            <person name="Wang G."/>
        </authorList>
    </citation>
    <scope>NUCLEOTIDE SEQUENCE [LARGE SCALE GENOMIC DNA]</scope>
    <source>
        <strain evidence="1 2">DSM 18566</strain>
    </source>
</reference>
<evidence type="ECO:0000313" key="2">
    <source>
        <dbReference type="Proteomes" id="UP000030013"/>
    </source>
</evidence>
<evidence type="ECO:0000313" key="1">
    <source>
        <dbReference type="EMBL" id="KGN36364.1"/>
    </source>
</evidence>
<dbReference type="Proteomes" id="UP000030013">
    <property type="component" value="Unassembled WGS sequence"/>
</dbReference>
<protein>
    <submittedName>
        <fullName evidence="1">Uncharacterized protein</fullName>
    </submittedName>
</protein>
<comment type="caution">
    <text evidence="1">The sequence shown here is derived from an EMBL/GenBank/DDBJ whole genome shotgun (WGS) entry which is preliminary data.</text>
</comment>
<dbReference type="AlphaFoldDB" id="A0A0A0JHY6"/>
<organism evidence="1 2">
    <name type="scientific">Knoellia aerolata DSM 18566</name>
    <dbReference type="NCBI Taxonomy" id="1385519"/>
    <lineage>
        <taxon>Bacteria</taxon>
        <taxon>Bacillati</taxon>
        <taxon>Actinomycetota</taxon>
        <taxon>Actinomycetes</taxon>
        <taxon>Micrococcales</taxon>
        <taxon>Intrasporangiaceae</taxon>
        <taxon>Knoellia</taxon>
    </lineage>
</organism>
<gene>
    <name evidence="1" type="ORF">N801_01920</name>
</gene>
<dbReference type="EMBL" id="AVPL01000117">
    <property type="protein sequence ID" value="KGN36364.1"/>
    <property type="molecule type" value="Genomic_DNA"/>
</dbReference>
<keyword evidence="2" id="KW-1185">Reference proteome</keyword>
<dbReference type="eggNOG" id="ENOG5033JYU">
    <property type="taxonomic scope" value="Bacteria"/>
</dbReference>